<keyword evidence="2" id="KW-0472">Membrane</keyword>
<name>A0A818P6C6_9BILA</name>
<keyword evidence="2" id="KW-0812">Transmembrane</keyword>
<reference evidence="3" key="1">
    <citation type="submission" date="2021-02" db="EMBL/GenBank/DDBJ databases">
        <authorList>
            <person name="Nowell W R."/>
        </authorList>
    </citation>
    <scope>NUCLEOTIDE SEQUENCE</scope>
</reference>
<evidence type="ECO:0000256" key="1">
    <source>
        <dbReference type="SAM" id="MobiDB-lite"/>
    </source>
</evidence>
<protein>
    <submittedName>
        <fullName evidence="3">Uncharacterized protein</fullName>
    </submittedName>
</protein>
<comment type="caution">
    <text evidence="3">The sequence shown here is derived from an EMBL/GenBank/DDBJ whole genome shotgun (WGS) entry which is preliminary data.</text>
</comment>
<dbReference type="Proteomes" id="UP000663844">
    <property type="component" value="Unassembled WGS sequence"/>
</dbReference>
<organism evidence="3 4">
    <name type="scientific">Adineta steineri</name>
    <dbReference type="NCBI Taxonomy" id="433720"/>
    <lineage>
        <taxon>Eukaryota</taxon>
        <taxon>Metazoa</taxon>
        <taxon>Spiralia</taxon>
        <taxon>Gnathifera</taxon>
        <taxon>Rotifera</taxon>
        <taxon>Eurotatoria</taxon>
        <taxon>Bdelloidea</taxon>
        <taxon>Adinetida</taxon>
        <taxon>Adinetidae</taxon>
        <taxon>Adineta</taxon>
    </lineage>
</organism>
<evidence type="ECO:0000313" key="4">
    <source>
        <dbReference type="Proteomes" id="UP000663844"/>
    </source>
</evidence>
<feature type="transmembrane region" description="Helical" evidence="2">
    <location>
        <begin position="43"/>
        <end position="67"/>
    </location>
</feature>
<feature type="region of interest" description="Disordered" evidence="1">
    <location>
        <begin position="106"/>
        <end position="135"/>
    </location>
</feature>
<dbReference type="AlphaFoldDB" id="A0A818P6C6"/>
<evidence type="ECO:0000256" key="2">
    <source>
        <dbReference type="SAM" id="Phobius"/>
    </source>
</evidence>
<accession>A0A818P6C6</accession>
<gene>
    <name evidence="3" type="ORF">OXD698_LOCUS7323</name>
</gene>
<feature type="region of interest" description="Disordered" evidence="1">
    <location>
        <begin position="1"/>
        <end position="28"/>
    </location>
</feature>
<dbReference type="EMBL" id="CAJOAZ010000334">
    <property type="protein sequence ID" value="CAF3618988.1"/>
    <property type="molecule type" value="Genomic_DNA"/>
</dbReference>
<proteinExistence type="predicted"/>
<evidence type="ECO:0000313" key="3">
    <source>
        <dbReference type="EMBL" id="CAF3618988.1"/>
    </source>
</evidence>
<sequence length="309" mass="33044">MMYSEDSVSKNKVHPRQNRSNWDQHESIPSRNRECCNMRWKKAIWIALAVTITVIILGVAIGVPLVMKMNQNQIVTNSPSLTVTVTLMNTTSNTIVSTVSNVPLSSTTATSSTSVTTTTRTTSTTRTTTTTTMVPPNLLVNPGAESVLSGWTQSGPATAIQDTSGTINSGYNPRSGGGMFAGGFGAGGSSAGLYQNVELLGGAQNFGAAQLDSGTLHVEIIFYYQNYYRLGLGTDAAEVVVTFRSATNVTLNTANSGSNICATHPGWCPYSSTISLPVGTRRVEYRMNFIRNGGTDIDSYIDDNSLRIL</sequence>
<keyword evidence="2" id="KW-1133">Transmembrane helix</keyword>
<dbReference type="Gene3D" id="2.60.120.260">
    <property type="entry name" value="Galactose-binding domain-like"/>
    <property type="match status" value="1"/>
</dbReference>
<feature type="compositionally biased region" description="Low complexity" evidence="1">
    <location>
        <begin position="106"/>
        <end position="132"/>
    </location>
</feature>